<dbReference type="Gene3D" id="3.90.580.10">
    <property type="entry name" value="Zinc finger, CHC2-type domain"/>
    <property type="match status" value="1"/>
</dbReference>
<organism evidence="2 3">
    <name type="scientific">Niabella ginsenosidivorans</name>
    <dbReference type="NCBI Taxonomy" id="1176587"/>
    <lineage>
        <taxon>Bacteria</taxon>
        <taxon>Pseudomonadati</taxon>
        <taxon>Bacteroidota</taxon>
        <taxon>Chitinophagia</taxon>
        <taxon>Chitinophagales</taxon>
        <taxon>Chitinophagaceae</taxon>
        <taxon>Niabella</taxon>
    </lineage>
</organism>
<dbReference type="AlphaFoldDB" id="A0A1A9I0L7"/>
<keyword evidence="3" id="KW-1185">Reference proteome</keyword>
<dbReference type="KEGG" id="nia:A8C56_09560"/>
<dbReference type="SMART" id="SM00400">
    <property type="entry name" value="ZnF_CHCC"/>
    <property type="match status" value="1"/>
</dbReference>
<proteinExistence type="predicted"/>
<dbReference type="GO" id="GO:0003677">
    <property type="term" value="F:DNA binding"/>
    <property type="evidence" value="ECO:0007669"/>
    <property type="project" value="InterPro"/>
</dbReference>
<evidence type="ECO:0000259" key="1">
    <source>
        <dbReference type="SMART" id="SM00400"/>
    </source>
</evidence>
<dbReference type="GO" id="GO:0003899">
    <property type="term" value="F:DNA-directed RNA polymerase activity"/>
    <property type="evidence" value="ECO:0007669"/>
    <property type="project" value="InterPro"/>
</dbReference>
<dbReference type="GO" id="GO:0008270">
    <property type="term" value="F:zinc ion binding"/>
    <property type="evidence" value="ECO:0007669"/>
    <property type="project" value="InterPro"/>
</dbReference>
<dbReference type="STRING" id="1176587.A8C56_09560"/>
<protein>
    <recommendedName>
        <fullName evidence="1">Zinc finger CHC2-type domain-containing protein</fullName>
    </recommendedName>
</protein>
<dbReference type="SUPFAM" id="SSF57783">
    <property type="entry name" value="Zinc beta-ribbon"/>
    <property type="match status" value="1"/>
</dbReference>
<dbReference type="GO" id="GO:0006260">
    <property type="term" value="P:DNA replication"/>
    <property type="evidence" value="ECO:0007669"/>
    <property type="project" value="InterPro"/>
</dbReference>
<dbReference type="EMBL" id="CP015772">
    <property type="protein sequence ID" value="ANH81197.1"/>
    <property type="molecule type" value="Genomic_DNA"/>
</dbReference>
<dbReference type="InterPro" id="IPR002694">
    <property type="entry name" value="Znf_CHC2"/>
</dbReference>
<sequence length="312" mass="35584">MTSNNWEYVKQIDLVDYLASLGHHPDKKMSRNQQYWYLSPLPGRNENTPSFKVDRQKNLWYDHAIGKGGSVIDLCMLYHGCSVPEALSKLEQFLSFHRGSLQAFPLFSAAPFPDEKKKIKIVTTGPIQSPPLISYLEQRKIPVKIAQAYCREVQYELGDKKFYAIGFPNSAGGYELRNAHFKGSAAPKDITFFNNSKKDLYVFEGFFNFLSFAVIRPQTSSGFTNCLVLNSLAFFEKSRALMEQHNKIFLFLDRDLSGRQNTQRALSWNQEMGSAKYTDASDLYKSLDDLNAWLIAGAGQQEQQRQTRGRGI</sequence>
<dbReference type="Proteomes" id="UP000077667">
    <property type="component" value="Chromosome"/>
</dbReference>
<dbReference type="InterPro" id="IPR034154">
    <property type="entry name" value="TOPRIM_DnaG/twinkle"/>
</dbReference>
<dbReference type="RefSeq" id="WP_067755037.1">
    <property type="nucleotide sequence ID" value="NZ_CP015772.1"/>
</dbReference>
<dbReference type="Pfam" id="PF01807">
    <property type="entry name" value="Zn_ribbon_DnaG"/>
    <property type="match status" value="1"/>
</dbReference>
<evidence type="ECO:0000313" key="2">
    <source>
        <dbReference type="EMBL" id="ANH81197.1"/>
    </source>
</evidence>
<reference evidence="2 3" key="1">
    <citation type="submission" date="2016-05" db="EMBL/GenBank/DDBJ databases">
        <title>Niabella ginsenosidivorans BS26 whole genome sequencing.</title>
        <authorList>
            <person name="Im W.T."/>
            <person name="Siddiqi M.Z."/>
        </authorList>
    </citation>
    <scope>NUCLEOTIDE SEQUENCE [LARGE SCALE GENOMIC DNA]</scope>
    <source>
        <strain evidence="2 3">BS26</strain>
    </source>
</reference>
<dbReference type="InterPro" id="IPR036977">
    <property type="entry name" value="DNA_primase_Znf_CHC2"/>
</dbReference>
<evidence type="ECO:0000313" key="3">
    <source>
        <dbReference type="Proteomes" id="UP000077667"/>
    </source>
</evidence>
<dbReference type="CDD" id="cd01029">
    <property type="entry name" value="TOPRIM_primases"/>
    <property type="match status" value="1"/>
</dbReference>
<accession>A0A1A9I0L7</accession>
<gene>
    <name evidence="2" type="ORF">A8C56_09560</name>
</gene>
<name>A0A1A9I0L7_9BACT</name>
<dbReference type="Pfam" id="PF13155">
    <property type="entry name" value="Toprim_2"/>
    <property type="match status" value="1"/>
</dbReference>
<dbReference type="OrthoDB" id="8536512at2"/>
<feature type="domain" description="Zinc finger CHC2-type" evidence="1">
    <location>
        <begin position="45"/>
        <end position="91"/>
    </location>
</feature>
<dbReference type="Gene3D" id="3.40.1360.10">
    <property type="match status" value="1"/>
</dbReference>